<proteinExistence type="predicted"/>
<comment type="caution">
    <text evidence="2">The sequence shown here is derived from an EMBL/GenBank/DDBJ whole genome shotgun (WGS) entry which is preliminary data.</text>
</comment>
<feature type="compositionally biased region" description="Basic residues" evidence="1">
    <location>
        <begin position="90"/>
        <end position="99"/>
    </location>
</feature>
<feature type="compositionally biased region" description="Basic and acidic residues" evidence="1">
    <location>
        <begin position="100"/>
        <end position="121"/>
    </location>
</feature>
<dbReference type="AlphaFoldDB" id="A0A6S7FMG8"/>
<keyword evidence="3" id="KW-1185">Reference proteome</keyword>
<name>A0A6S7FMG8_PARCT</name>
<dbReference type="Proteomes" id="UP001152795">
    <property type="component" value="Unassembled WGS sequence"/>
</dbReference>
<evidence type="ECO:0000313" key="3">
    <source>
        <dbReference type="Proteomes" id="UP001152795"/>
    </source>
</evidence>
<feature type="region of interest" description="Disordered" evidence="1">
    <location>
        <begin position="78"/>
        <end position="121"/>
    </location>
</feature>
<sequence>MLKFETNLTASTFNRIFSITTPLSECLQTCGLDLLQAWRMVQSAIGKFEMISREFPTVLNITTQFAKKAKSKRASFDTDVGVEESLPSKATKRIPKRKLHFGEKDDTDNRAMDAHEDYQVQ</sequence>
<reference evidence="2" key="1">
    <citation type="submission" date="2020-04" db="EMBL/GenBank/DDBJ databases">
        <authorList>
            <person name="Alioto T."/>
            <person name="Alioto T."/>
            <person name="Gomez Garrido J."/>
        </authorList>
    </citation>
    <scope>NUCLEOTIDE SEQUENCE</scope>
    <source>
        <strain evidence="2">A484AB</strain>
    </source>
</reference>
<organism evidence="2 3">
    <name type="scientific">Paramuricea clavata</name>
    <name type="common">Red gorgonian</name>
    <name type="synonym">Violescent sea-whip</name>
    <dbReference type="NCBI Taxonomy" id="317549"/>
    <lineage>
        <taxon>Eukaryota</taxon>
        <taxon>Metazoa</taxon>
        <taxon>Cnidaria</taxon>
        <taxon>Anthozoa</taxon>
        <taxon>Octocorallia</taxon>
        <taxon>Malacalcyonacea</taxon>
        <taxon>Plexauridae</taxon>
        <taxon>Paramuricea</taxon>
    </lineage>
</organism>
<protein>
    <submittedName>
        <fullName evidence="2">Uncharacterized protein</fullName>
    </submittedName>
</protein>
<dbReference type="OrthoDB" id="8908633at2759"/>
<accession>A0A6S7FMG8</accession>
<evidence type="ECO:0000313" key="2">
    <source>
        <dbReference type="EMBL" id="CAB3978757.1"/>
    </source>
</evidence>
<gene>
    <name evidence="2" type="ORF">PACLA_8A028510</name>
</gene>
<evidence type="ECO:0000256" key="1">
    <source>
        <dbReference type="SAM" id="MobiDB-lite"/>
    </source>
</evidence>
<dbReference type="EMBL" id="CACRXK020000140">
    <property type="protein sequence ID" value="CAB3978757.1"/>
    <property type="molecule type" value="Genomic_DNA"/>
</dbReference>